<reference evidence="1 2" key="3">
    <citation type="journal article" date="2022" name="Microbiol. Spectr.">
        <title>Folding features and dynamics of 3D genome architecture in plant fungal pathogens.</title>
        <authorList>
            <person name="Xia C."/>
        </authorList>
    </citation>
    <scope>NUCLEOTIDE SEQUENCE [LARGE SCALE GENOMIC DNA]</scope>
    <source>
        <strain evidence="1 2">93-210</strain>
    </source>
</reference>
<dbReference type="Proteomes" id="UP001060170">
    <property type="component" value="Chromosome 9"/>
</dbReference>
<keyword evidence="2" id="KW-1185">Reference proteome</keyword>
<evidence type="ECO:0000313" key="2">
    <source>
        <dbReference type="Proteomes" id="UP001060170"/>
    </source>
</evidence>
<accession>A0ACC0E8J8</accession>
<sequence>MSGAFRPTDRSIHPPHRRRHNVPRQDLSPSPTTTQDASNPDSFMSSAPLFNDPNFLTRVPFHHTTRVKLDSAAGATGTSVAQLPGRHFIVPPWLAIVVWMSILFFIGLTVSGFTLSYSARKEFRMRVEEQRKAQMEAQAEHETAECKIPITSKEFKSFTRKSIMVLNSNPPPAGGRHQHNNSVYSIDNAGDLRPRNMFNRPPRNSILVAEITSSGNNFSGDDPFYEFSRQIRQEGLWDLAARKSKAISVVSLSSMMPKMGRRNSNRFTMMDVAEEELDEQSFTPHLNRDNLARPSNNRALRYLEAEQGDNLRIEDHMVQPNRFVPPVPKLPVEFSTDQPGSGEKLSSFNDISFLSHNDHKQRSFPDQATPPPRARIHPQDTTSRRARATEQSNPLEPMDSQSRIPDVLSPPERSASLRGKSGKRAHEYPKTPDSLVTITVPPSDESPDDAMARYASTRASTPSPLPILNQPAPTGDFSPDDAVAQYASARAAGALSPLPKAQKSGSVLGFMRRSLTQTPQSPGDGRDSTASYTNTDYAESATEQPPLTQRSEGFKDLSLQPENGDEHRKTFSVIFEEEDEEDYFGPIKSNQQPFSLSDISSWDNSEVRSPDSGNVSLPRRLPQAAIGRTLNHGSSLRSNPASSPTSVAMTASSSSSNGTRSTLGSSGARGSPKDSSSLGKAPLTLKRNPSLTATPYARVPHQRVERDLSTRRSPNTPKPSSPLRTTNATAAPVMRRTASAQARIPLSGSS</sequence>
<protein>
    <submittedName>
        <fullName evidence="1">Uncharacterized protein</fullName>
    </submittedName>
</protein>
<evidence type="ECO:0000313" key="1">
    <source>
        <dbReference type="EMBL" id="KAI7948046.1"/>
    </source>
</evidence>
<name>A0ACC0E8J8_9BASI</name>
<reference evidence="2" key="2">
    <citation type="journal article" date="2018" name="Mol. Plant Microbe Interact.">
        <title>Genome sequence resources for the wheat stripe rust pathogen (Puccinia striiformis f. sp. tritici) and the barley stripe rust pathogen (Puccinia striiformis f. sp. hordei).</title>
        <authorList>
            <person name="Xia C."/>
            <person name="Wang M."/>
            <person name="Yin C."/>
            <person name="Cornejo O.E."/>
            <person name="Hulbert S.H."/>
            <person name="Chen X."/>
        </authorList>
    </citation>
    <scope>NUCLEOTIDE SEQUENCE [LARGE SCALE GENOMIC DNA]</scope>
    <source>
        <strain evidence="2">93-210</strain>
    </source>
</reference>
<proteinExistence type="predicted"/>
<reference evidence="2" key="1">
    <citation type="journal article" date="2018" name="BMC Genomics">
        <title>Genomic insights into host adaptation between the wheat stripe rust pathogen (Puccinia striiformis f. sp. tritici) and the barley stripe rust pathogen (Puccinia striiformis f. sp. hordei).</title>
        <authorList>
            <person name="Xia C."/>
            <person name="Wang M."/>
            <person name="Yin C."/>
            <person name="Cornejo O.E."/>
            <person name="Hulbert S.H."/>
            <person name="Chen X."/>
        </authorList>
    </citation>
    <scope>NUCLEOTIDE SEQUENCE [LARGE SCALE GENOMIC DNA]</scope>
    <source>
        <strain evidence="2">93-210</strain>
    </source>
</reference>
<dbReference type="EMBL" id="CM045873">
    <property type="protein sequence ID" value="KAI7948046.1"/>
    <property type="molecule type" value="Genomic_DNA"/>
</dbReference>
<gene>
    <name evidence="1" type="ORF">MJO28_009954</name>
</gene>
<organism evidence="1 2">
    <name type="scientific">Puccinia striiformis f. sp. tritici</name>
    <dbReference type="NCBI Taxonomy" id="168172"/>
    <lineage>
        <taxon>Eukaryota</taxon>
        <taxon>Fungi</taxon>
        <taxon>Dikarya</taxon>
        <taxon>Basidiomycota</taxon>
        <taxon>Pucciniomycotina</taxon>
        <taxon>Pucciniomycetes</taxon>
        <taxon>Pucciniales</taxon>
        <taxon>Pucciniaceae</taxon>
        <taxon>Puccinia</taxon>
    </lineage>
</organism>
<comment type="caution">
    <text evidence="1">The sequence shown here is derived from an EMBL/GenBank/DDBJ whole genome shotgun (WGS) entry which is preliminary data.</text>
</comment>